<gene>
    <name evidence="1" type="ORF">HAX54_015676</name>
</gene>
<name>A0ABS8TR26_DATST</name>
<organism evidence="1 2">
    <name type="scientific">Datura stramonium</name>
    <name type="common">Jimsonweed</name>
    <name type="synonym">Common thornapple</name>
    <dbReference type="NCBI Taxonomy" id="4076"/>
    <lineage>
        <taxon>Eukaryota</taxon>
        <taxon>Viridiplantae</taxon>
        <taxon>Streptophyta</taxon>
        <taxon>Embryophyta</taxon>
        <taxon>Tracheophyta</taxon>
        <taxon>Spermatophyta</taxon>
        <taxon>Magnoliopsida</taxon>
        <taxon>eudicotyledons</taxon>
        <taxon>Gunneridae</taxon>
        <taxon>Pentapetalae</taxon>
        <taxon>asterids</taxon>
        <taxon>lamiids</taxon>
        <taxon>Solanales</taxon>
        <taxon>Solanaceae</taxon>
        <taxon>Solanoideae</taxon>
        <taxon>Datureae</taxon>
        <taxon>Datura</taxon>
    </lineage>
</organism>
<keyword evidence="2" id="KW-1185">Reference proteome</keyword>
<dbReference type="Proteomes" id="UP000823775">
    <property type="component" value="Unassembled WGS sequence"/>
</dbReference>
<evidence type="ECO:0000313" key="1">
    <source>
        <dbReference type="EMBL" id="MCD7473618.1"/>
    </source>
</evidence>
<protein>
    <submittedName>
        <fullName evidence="1">Uncharacterized protein</fullName>
    </submittedName>
</protein>
<sequence>MGQELKMMQLLVEMITNRSYHLWSKPGAQNQLRRIRVNRGETIDMMGNPITFAHNALTSTLELNHPQSNLTRGKVLYRIKDSYLYRTAMVATCKSPEMMQKSEVLDHYNGVLCGGSISAAA</sequence>
<dbReference type="EMBL" id="JACEIK010002000">
    <property type="protein sequence ID" value="MCD7473618.1"/>
    <property type="molecule type" value="Genomic_DNA"/>
</dbReference>
<accession>A0ABS8TR26</accession>
<proteinExistence type="predicted"/>
<feature type="non-terminal residue" evidence="1">
    <location>
        <position position="121"/>
    </location>
</feature>
<reference evidence="1 2" key="1">
    <citation type="journal article" date="2021" name="BMC Genomics">
        <title>Datura genome reveals duplications of psychoactive alkaloid biosynthetic genes and high mutation rate following tissue culture.</title>
        <authorList>
            <person name="Rajewski A."/>
            <person name="Carter-House D."/>
            <person name="Stajich J."/>
            <person name="Litt A."/>
        </authorList>
    </citation>
    <scope>NUCLEOTIDE SEQUENCE [LARGE SCALE GENOMIC DNA]</scope>
    <source>
        <strain evidence="1">AR-01</strain>
    </source>
</reference>
<evidence type="ECO:0000313" key="2">
    <source>
        <dbReference type="Proteomes" id="UP000823775"/>
    </source>
</evidence>
<comment type="caution">
    <text evidence="1">The sequence shown here is derived from an EMBL/GenBank/DDBJ whole genome shotgun (WGS) entry which is preliminary data.</text>
</comment>